<dbReference type="Gene3D" id="2.40.128.110">
    <property type="entry name" value="Lipid/polyisoprenoid-binding, YceI-like"/>
    <property type="match status" value="1"/>
</dbReference>
<protein>
    <submittedName>
        <fullName evidence="3">YceI family protein</fullName>
    </submittedName>
</protein>
<keyword evidence="4" id="KW-1185">Reference proteome</keyword>
<evidence type="ECO:0000313" key="3">
    <source>
        <dbReference type="EMBL" id="MCQ4165940.1"/>
    </source>
</evidence>
<accession>A0ABT1QUG9</accession>
<feature type="chain" id="PRO_5046388534" evidence="1">
    <location>
        <begin position="27"/>
        <end position="194"/>
    </location>
</feature>
<dbReference type="Proteomes" id="UP001165498">
    <property type="component" value="Unassembled WGS sequence"/>
</dbReference>
<feature type="domain" description="Lipid/polyisoprenoid-binding YceI-like" evidence="2">
    <location>
        <begin position="28"/>
        <end position="189"/>
    </location>
</feature>
<feature type="signal peptide" evidence="1">
    <location>
        <begin position="1"/>
        <end position="26"/>
    </location>
</feature>
<dbReference type="RefSeq" id="WP_255915129.1">
    <property type="nucleotide sequence ID" value="NZ_JANFQO010000013.1"/>
</dbReference>
<sequence>MFRGSPATLWRRLGLLLALGAAPLQAEVLTLDPARSSADFEIRAMWMFDVGGRFGEVTGEVDFDRQARSLTVRAQIDVRGVEMRRDSYEEWVKSDEFFHAERHPHIVFQSEPFPLATLDLGGDIVGSLSLRGVTRSMRFRLRPTACPGAAALECPVIADGSLQRSDFGMRTRRATLADKVRLHLSVVAKKAVQP</sequence>
<organism evidence="3 4">
    <name type="scientific">Tahibacter harae</name>
    <dbReference type="NCBI Taxonomy" id="2963937"/>
    <lineage>
        <taxon>Bacteria</taxon>
        <taxon>Pseudomonadati</taxon>
        <taxon>Pseudomonadota</taxon>
        <taxon>Gammaproteobacteria</taxon>
        <taxon>Lysobacterales</taxon>
        <taxon>Rhodanobacteraceae</taxon>
        <taxon>Tahibacter</taxon>
    </lineage>
</organism>
<dbReference type="Pfam" id="PF04264">
    <property type="entry name" value="YceI"/>
    <property type="match status" value="1"/>
</dbReference>
<dbReference type="InterPro" id="IPR007372">
    <property type="entry name" value="Lipid/polyisoprenoid-bd_YceI"/>
</dbReference>
<comment type="caution">
    <text evidence="3">The sequence shown here is derived from an EMBL/GenBank/DDBJ whole genome shotgun (WGS) entry which is preliminary data.</text>
</comment>
<dbReference type="PANTHER" id="PTHR34406">
    <property type="entry name" value="PROTEIN YCEI"/>
    <property type="match status" value="1"/>
</dbReference>
<evidence type="ECO:0000313" key="4">
    <source>
        <dbReference type="Proteomes" id="UP001165498"/>
    </source>
</evidence>
<dbReference type="EMBL" id="JANFQO010000013">
    <property type="protein sequence ID" value="MCQ4165940.1"/>
    <property type="molecule type" value="Genomic_DNA"/>
</dbReference>
<dbReference type="PANTHER" id="PTHR34406:SF1">
    <property type="entry name" value="PROTEIN YCEI"/>
    <property type="match status" value="1"/>
</dbReference>
<proteinExistence type="predicted"/>
<name>A0ABT1QUG9_9GAMM</name>
<dbReference type="InterPro" id="IPR036761">
    <property type="entry name" value="TTHA0802/YceI-like_sf"/>
</dbReference>
<reference evidence="3" key="1">
    <citation type="submission" date="2022-07" db="EMBL/GenBank/DDBJ databases">
        <title>Tahibacter sp., a new gammaproteobacterium isolated from the silt sample collected at pig farm.</title>
        <authorList>
            <person name="Chen H."/>
        </authorList>
    </citation>
    <scope>NUCLEOTIDE SEQUENCE</scope>
    <source>
        <strain evidence="3">P2K</strain>
    </source>
</reference>
<keyword evidence="1" id="KW-0732">Signal</keyword>
<gene>
    <name evidence="3" type="ORF">NM961_14560</name>
</gene>
<evidence type="ECO:0000259" key="2">
    <source>
        <dbReference type="SMART" id="SM00867"/>
    </source>
</evidence>
<dbReference type="SMART" id="SM00867">
    <property type="entry name" value="YceI"/>
    <property type="match status" value="1"/>
</dbReference>
<evidence type="ECO:0000256" key="1">
    <source>
        <dbReference type="SAM" id="SignalP"/>
    </source>
</evidence>
<dbReference type="SUPFAM" id="SSF101874">
    <property type="entry name" value="YceI-like"/>
    <property type="match status" value="1"/>
</dbReference>